<sequence>MKKIEIYDPPMCCSTGVCGTKVDKKLIEFANALRTLSLSGVIVERFNMAQTPRVFIENLKVKELLIRKGQNALPFIFVNGELKWSGKIPSAKELLKVFGVEHKPQTINEGGCCGDGGCCG</sequence>
<reference evidence="2" key="1">
    <citation type="submission" date="2017-09" db="EMBL/GenBank/DDBJ databases">
        <title>Depth-based differentiation of microbial function through sediment-hosted aquifers and enrichment of novel symbionts in the deep terrestrial subsurface.</title>
        <authorList>
            <person name="Probst A.J."/>
            <person name="Ladd B."/>
            <person name="Jarett J.K."/>
            <person name="Geller-Mcgrath D.E."/>
            <person name="Sieber C.M.K."/>
            <person name="Emerson J.B."/>
            <person name="Anantharaman K."/>
            <person name="Thomas B.C."/>
            <person name="Malmstrom R."/>
            <person name="Stieglmeier M."/>
            <person name="Klingl A."/>
            <person name="Woyke T."/>
            <person name="Ryan C.M."/>
            <person name="Banfield J.F."/>
        </authorList>
    </citation>
    <scope>NUCLEOTIDE SEQUENCE [LARGE SCALE GENOMIC DNA]</scope>
</reference>
<evidence type="ECO:0000313" key="2">
    <source>
        <dbReference type="Proteomes" id="UP000229307"/>
    </source>
</evidence>
<comment type="caution">
    <text evidence="1">The sequence shown here is derived from an EMBL/GenBank/DDBJ whole genome shotgun (WGS) entry which is preliminary data.</text>
</comment>
<protein>
    <submittedName>
        <fullName evidence="1">Arsenical resistance operon transcriptional repressor ArsD</fullName>
    </submittedName>
</protein>
<dbReference type="EMBL" id="PFMR01000322">
    <property type="protein sequence ID" value="PIZ14625.1"/>
    <property type="molecule type" value="Genomic_DNA"/>
</dbReference>
<dbReference type="NCBIfam" id="NF033727">
    <property type="entry name" value="chaperon_ArsD"/>
    <property type="match status" value="1"/>
</dbReference>
<gene>
    <name evidence="1" type="ORF">COY52_11765</name>
</gene>
<accession>A0A2M7S4Z0</accession>
<dbReference type="GO" id="GO:0045892">
    <property type="term" value="P:negative regulation of DNA-templated transcription"/>
    <property type="evidence" value="ECO:0007669"/>
    <property type="project" value="InterPro"/>
</dbReference>
<dbReference type="GO" id="GO:0003677">
    <property type="term" value="F:DNA binding"/>
    <property type="evidence" value="ECO:0007669"/>
    <property type="project" value="InterPro"/>
</dbReference>
<dbReference type="InterPro" id="IPR010712">
    <property type="entry name" value="Arsenical-R_ArsD"/>
</dbReference>
<dbReference type="Proteomes" id="UP000229307">
    <property type="component" value="Unassembled WGS sequence"/>
</dbReference>
<proteinExistence type="predicted"/>
<evidence type="ECO:0000313" key="1">
    <source>
        <dbReference type="EMBL" id="PIZ14625.1"/>
    </source>
</evidence>
<dbReference type="Pfam" id="PF06953">
    <property type="entry name" value="ArsD"/>
    <property type="match status" value="1"/>
</dbReference>
<dbReference type="Gene3D" id="3.40.30.10">
    <property type="entry name" value="Glutaredoxin"/>
    <property type="match status" value="1"/>
</dbReference>
<name>A0A2M7S4Z0_9BACT</name>
<dbReference type="GO" id="GO:0046685">
    <property type="term" value="P:response to arsenic-containing substance"/>
    <property type="evidence" value="ECO:0007669"/>
    <property type="project" value="InterPro"/>
</dbReference>
<dbReference type="AlphaFoldDB" id="A0A2M7S4Z0"/>
<organism evidence="1 2">
    <name type="scientific">Candidatus Desantisbacteria bacterium CG_4_10_14_0_8_um_filter_48_22</name>
    <dbReference type="NCBI Taxonomy" id="1974543"/>
    <lineage>
        <taxon>Bacteria</taxon>
        <taxon>Candidatus Desantisiibacteriota</taxon>
    </lineage>
</organism>